<protein>
    <submittedName>
        <fullName evidence="1">Uncharacterized protein</fullName>
    </submittedName>
</protein>
<evidence type="ECO:0000313" key="2">
    <source>
        <dbReference type="Proteomes" id="UP001321481"/>
    </source>
</evidence>
<proteinExistence type="predicted"/>
<evidence type="ECO:0000313" key="1">
    <source>
        <dbReference type="EMBL" id="MDJ1114574.1"/>
    </source>
</evidence>
<keyword evidence="2" id="KW-1185">Reference proteome</keyword>
<dbReference type="Proteomes" id="UP001321481">
    <property type="component" value="Unassembled WGS sequence"/>
</dbReference>
<organism evidence="1 2">
    <name type="scientific">Microbacterium dauci</name>
    <dbReference type="NCBI Taxonomy" id="3048008"/>
    <lineage>
        <taxon>Bacteria</taxon>
        <taxon>Bacillati</taxon>
        <taxon>Actinomycetota</taxon>
        <taxon>Actinomycetes</taxon>
        <taxon>Micrococcales</taxon>
        <taxon>Microbacteriaceae</taxon>
        <taxon>Microbacterium</taxon>
    </lineage>
</organism>
<name>A0ABT6ZEI8_9MICO</name>
<dbReference type="RefSeq" id="WP_283716224.1">
    <property type="nucleotide sequence ID" value="NZ_JASJND010000006.1"/>
</dbReference>
<sequence length="78" mass="8487">MKRIDIHYGAEQYSIGEESLEKLHGEIRAALDAGHGWITVNDGEGAPRPAHLLITPGVPIALIPIPEQTEDDGYVTQD</sequence>
<accession>A0ABT6ZEI8</accession>
<reference evidence="1 2" key="1">
    <citation type="submission" date="2023-05" db="EMBL/GenBank/DDBJ databases">
        <title>Microbacterium dauci sp.nov., Isolated from Carrot Rhizosphere Soil.</title>
        <authorList>
            <person name="Xiao Z."/>
            <person name="Zheng J."/>
        </authorList>
    </citation>
    <scope>NUCLEOTIDE SEQUENCE [LARGE SCALE GENOMIC DNA]</scope>
    <source>
        <strain evidence="1 2">LX3-4</strain>
    </source>
</reference>
<gene>
    <name evidence="1" type="ORF">QNI14_08920</name>
</gene>
<dbReference type="EMBL" id="JASJND010000006">
    <property type="protein sequence ID" value="MDJ1114574.1"/>
    <property type="molecule type" value="Genomic_DNA"/>
</dbReference>
<comment type="caution">
    <text evidence="1">The sequence shown here is derived from an EMBL/GenBank/DDBJ whole genome shotgun (WGS) entry which is preliminary data.</text>
</comment>